<dbReference type="GO" id="GO:0003677">
    <property type="term" value="F:DNA binding"/>
    <property type="evidence" value="ECO:0007669"/>
    <property type="project" value="InterPro"/>
</dbReference>
<evidence type="ECO:0000256" key="2">
    <source>
        <dbReference type="ARBA" id="ARBA00017703"/>
    </source>
</evidence>
<reference evidence="12" key="1">
    <citation type="submission" date="2018-02" db="EMBL/GenBank/DDBJ databases">
        <authorList>
            <person name="Hausmann B."/>
        </authorList>
    </citation>
    <scope>NUCLEOTIDE SEQUENCE [LARGE SCALE GENOMIC DNA]</scope>
    <source>
        <strain evidence="12">Peat soil MAG SbF1</strain>
    </source>
</reference>
<evidence type="ECO:0000256" key="1">
    <source>
        <dbReference type="ARBA" id="ARBA00012417"/>
    </source>
</evidence>
<dbReference type="PANTHER" id="PTHR34388:SF1">
    <property type="entry name" value="DNA POLYMERASE III SUBUNIT DELTA"/>
    <property type="match status" value="1"/>
</dbReference>
<evidence type="ECO:0000313" key="11">
    <source>
        <dbReference type="EMBL" id="SPF34647.1"/>
    </source>
</evidence>
<keyword evidence="4 11" id="KW-0548">Nucleotidyltransferase</keyword>
<dbReference type="GO" id="GO:0009360">
    <property type="term" value="C:DNA polymerase III complex"/>
    <property type="evidence" value="ECO:0007669"/>
    <property type="project" value="InterPro"/>
</dbReference>
<name>A0A2U3K4Y5_9FIRM</name>
<dbReference type="OrthoDB" id="9775929at2"/>
<dbReference type="NCBIfam" id="TIGR01128">
    <property type="entry name" value="holA"/>
    <property type="match status" value="1"/>
</dbReference>
<evidence type="ECO:0000256" key="5">
    <source>
        <dbReference type="ARBA" id="ARBA00022705"/>
    </source>
</evidence>
<dbReference type="AlphaFoldDB" id="A0A2U3K4Y5"/>
<dbReference type="InterPro" id="IPR005790">
    <property type="entry name" value="DNA_polIII_delta"/>
</dbReference>
<evidence type="ECO:0000313" key="12">
    <source>
        <dbReference type="Proteomes" id="UP000238916"/>
    </source>
</evidence>
<evidence type="ECO:0000256" key="4">
    <source>
        <dbReference type="ARBA" id="ARBA00022695"/>
    </source>
</evidence>
<dbReference type="GO" id="GO:0003887">
    <property type="term" value="F:DNA-directed DNA polymerase activity"/>
    <property type="evidence" value="ECO:0007669"/>
    <property type="project" value="UniProtKB-KW"/>
</dbReference>
<evidence type="ECO:0000259" key="9">
    <source>
        <dbReference type="Pfam" id="PF06144"/>
    </source>
</evidence>
<evidence type="ECO:0000256" key="3">
    <source>
        <dbReference type="ARBA" id="ARBA00022679"/>
    </source>
</evidence>
<keyword evidence="5" id="KW-0235">DNA replication</keyword>
<dbReference type="SUPFAM" id="SSF52540">
    <property type="entry name" value="P-loop containing nucleoside triphosphate hydrolases"/>
    <property type="match status" value="1"/>
</dbReference>
<dbReference type="Gene3D" id="1.20.272.10">
    <property type="match status" value="1"/>
</dbReference>
<dbReference type="Pfam" id="PF21694">
    <property type="entry name" value="DNA_pol3_delta_C"/>
    <property type="match status" value="1"/>
</dbReference>
<evidence type="ECO:0000256" key="7">
    <source>
        <dbReference type="ARBA" id="ARBA00034754"/>
    </source>
</evidence>
<dbReference type="SUPFAM" id="SSF48019">
    <property type="entry name" value="post-AAA+ oligomerization domain-like"/>
    <property type="match status" value="1"/>
</dbReference>
<evidence type="ECO:0000256" key="6">
    <source>
        <dbReference type="ARBA" id="ARBA00022932"/>
    </source>
</evidence>
<comment type="similarity">
    <text evidence="7">Belongs to the DNA polymerase HolA subunit family.</text>
</comment>
<dbReference type="PANTHER" id="PTHR34388">
    <property type="entry name" value="DNA POLYMERASE III SUBUNIT DELTA"/>
    <property type="match status" value="1"/>
</dbReference>
<keyword evidence="6" id="KW-0239">DNA-directed DNA polymerase</keyword>
<dbReference type="InterPro" id="IPR010372">
    <property type="entry name" value="DNA_pol3_delta_N"/>
</dbReference>
<evidence type="ECO:0000256" key="8">
    <source>
        <dbReference type="ARBA" id="ARBA00049244"/>
    </source>
</evidence>
<dbReference type="Gene3D" id="1.10.8.60">
    <property type="match status" value="1"/>
</dbReference>
<sequence>MREIERIKESVAQKKISPVYLWYGEDRFLIQEALRVLKSFYFMMDPSGSGIETVSAKELSPASIVERANTMSFFANRLVVVEEVTYFQDGQTADLEPFLDYFSNPNLLTCLLFRAESVHKGRKFYKALDRAGEILEFCAPKRPQEWLAWTQSELKARGKSMDTQVATLFIEWAGHHAGVLSQELDKLVIFIGDRQKITTEDIKAITIRTLEASIFDLLDAVAGRSTAKALQTLQDVLRVEHPLKVLALLVRQVRLLLGCNALRRRGGNGAEAPSALGISPYEAQKVWQQSSRLSNEQLSRALFECLNTDLALKTGGGDPGLLLEMMIIKFLK</sequence>
<proteinExistence type="inferred from homology"/>
<dbReference type="EMBL" id="OMOF01000045">
    <property type="protein sequence ID" value="SPF34647.1"/>
    <property type="molecule type" value="Genomic_DNA"/>
</dbReference>
<dbReference type="GO" id="GO:0006261">
    <property type="term" value="P:DNA-templated DNA replication"/>
    <property type="evidence" value="ECO:0007669"/>
    <property type="project" value="TreeGrafter"/>
</dbReference>
<dbReference type="Gene3D" id="3.40.50.300">
    <property type="entry name" value="P-loop containing nucleotide triphosphate hydrolases"/>
    <property type="match status" value="1"/>
</dbReference>
<dbReference type="Proteomes" id="UP000238916">
    <property type="component" value="Unassembled WGS sequence"/>
</dbReference>
<dbReference type="Pfam" id="PF06144">
    <property type="entry name" value="DNA_pol3_delta"/>
    <property type="match status" value="1"/>
</dbReference>
<feature type="domain" description="DNA polymerase III delta subunit-like C-terminal" evidence="10">
    <location>
        <begin position="211"/>
        <end position="330"/>
    </location>
</feature>
<dbReference type="InterPro" id="IPR048466">
    <property type="entry name" value="DNA_pol3_delta-like_C"/>
</dbReference>
<dbReference type="InterPro" id="IPR008921">
    <property type="entry name" value="DNA_pol3_clamp-load_cplx_C"/>
</dbReference>
<keyword evidence="3 11" id="KW-0808">Transferase</keyword>
<feature type="domain" description="DNA polymerase III delta N-terminal" evidence="9">
    <location>
        <begin position="20"/>
        <end position="136"/>
    </location>
</feature>
<protein>
    <recommendedName>
        <fullName evidence="2">DNA polymerase III subunit delta</fullName>
        <ecNumber evidence="1">2.7.7.7</ecNumber>
    </recommendedName>
</protein>
<dbReference type="EC" id="2.7.7.7" evidence="1"/>
<accession>A0A2U3K4Y5</accession>
<organism evidence="11 12">
    <name type="scientific">Candidatus Desulfosporosinus infrequens</name>
    <dbReference type="NCBI Taxonomy" id="2043169"/>
    <lineage>
        <taxon>Bacteria</taxon>
        <taxon>Bacillati</taxon>
        <taxon>Bacillota</taxon>
        <taxon>Clostridia</taxon>
        <taxon>Eubacteriales</taxon>
        <taxon>Desulfitobacteriaceae</taxon>
        <taxon>Desulfosporosinus</taxon>
    </lineage>
</organism>
<evidence type="ECO:0000259" key="10">
    <source>
        <dbReference type="Pfam" id="PF21694"/>
    </source>
</evidence>
<gene>
    <name evidence="11" type="primary">holA</name>
    <name evidence="11" type="ORF">SBF1_1390010</name>
</gene>
<dbReference type="InterPro" id="IPR027417">
    <property type="entry name" value="P-loop_NTPase"/>
</dbReference>
<comment type="catalytic activity">
    <reaction evidence="8">
        <text>DNA(n) + a 2'-deoxyribonucleoside 5'-triphosphate = DNA(n+1) + diphosphate</text>
        <dbReference type="Rhea" id="RHEA:22508"/>
        <dbReference type="Rhea" id="RHEA-COMP:17339"/>
        <dbReference type="Rhea" id="RHEA-COMP:17340"/>
        <dbReference type="ChEBI" id="CHEBI:33019"/>
        <dbReference type="ChEBI" id="CHEBI:61560"/>
        <dbReference type="ChEBI" id="CHEBI:173112"/>
        <dbReference type="EC" id="2.7.7.7"/>
    </reaction>
</comment>